<dbReference type="GO" id="GO:0005524">
    <property type="term" value="F:ATP binding"/>
    <property type="evidence" value="ECO:0007669"/>
    <property type="project" value="UniProtKB-KW"/>
</dbReference>
<feature type="active site" description="Proton donor" evidence="8">
    <location>
        <position position="37"/>
    </location>
</feature>
<evidence type="ECO:0000256" key="2">
    <source>
        <dbReference type="ARBA" id="ARBA00009256"/>
    </source>
</evidence>
<keyword evidence="6 8" id="KW-0067">ATP-binding</keyword>
<evidence type="ECO:0000256" key="8">
    <source>
        <dbReference type="HAMAP-Rule" id="MF_00158"/>
    </source>
</evidence>
<comment type="miscellaneous">
    <text evidence="8">The reaction proceeds by a bi uni uni bi ping pong mechanism.</text>
</comment>
<feature type="binding site" evidence="8">
    <location>
        <begin position="30"/>
        <end position="37"/>
    </location>
    <ligand>
        <name>ATP</name>
        <dbReference type="ChEBI" id="CHEBI:30616"/>
    </ligand>
</feature>
<protein>
    <recommendedName>
        <fullName evidence="8">Pantothenate synthetase</fullName>
        <shortName evidence="8">PS</shortName>
        <ecNumber evidence="8">6.3.2.1</ecNumber>
    </recommendedName>
    <alternativeName>
        <fullName evidence="8">Pantoate--beta-alanine ligase</fullName>
    </alternativeName>
    <alternativeName>
        <fullName evidence="8">Pantoate-activating enzyme</fullName>
    </alternativeName>
</protein>
<dbReference type="Gene3D" id="3.30.1300.10">
    <property type="entry name" value="Pantoate-beta-alanine ligase, C-terminal domain"/>
    <property type="match status" value="1"/>
</dbReference>
<comment type="caution">
    <text evidence="9">The sequence shown here is derived from an EMBL/GenBank/DDBJ whole genome shotgun (WGS) entry which is preliminary data.</text>
</comment>
<evidence type="ECO:0000313" key="9">
    <source>
        <dbReference type="EMBL" id="OEG70675.1"/>
    </source>
</evidence>
<feature type="binding site" evidence="8">
    <location>
        <position position="61"/>
    </location>
    <ligand>
        <name>(R)-pantoate</name>
        <dbReference type="ChEBI" id="CHEBI:15980"/>
    </ligand>
</feature>
<evidence type="ECO:0000256" key="4">
    <source>
        <dbReference type="ARBA" id="ARBA00022655"/>
    </source>
</evidence>
<dbReference type="InterPro" id="IPR042176">
    <property type="entry name" value="Pantoate_ligase_C"/>
</dbReference>
<evidence type="ECO:0000256" key="1">
    <source>
        <dbReference type="ARBA" id="ARBA00004990"/>
    </source>
</evidence>
<accession>A0A1E5IJU0</accession>
<dbReference type="PANTHER" id="PTHR21299:SF1">
    <property type="entry name" value="PANTOATE--BETA-ALANINE LIGASE"/>
    <property type="match status" value="1"/>
</dbReference>
<comment type="subunit">
    <text evidence="8">Homodimer.</text>
</comment>
<feature type="binding site" evidence="8">
    <location>
        <position position="153"/>
    </location>
    <ligand>
        <name>(R)-pantoate</name>
        <dbReference type="ChEBI" id="CHEBI:15980"/>
    </ligand>
</feature>
<sequence>MKIIKIASQMQKIALKHIKDGDEIGLVPTMGALHEGHISLIAKSVKNDDITIVSIFVNPVQFCPNEDYLKYPRPAKKDKEICKKNHVDYVFMPSANDMFPSDHKTFIEIKTLQDILCGAFRINHFRGVATVVAKLFNISCADRAYFGMKDFQQLKIVEKMGKDLNFRTKIIPCSVVRERNGLALSSRNSYLSAEEKKRSLNISKSLKEAAEDFKSRDLNFVKKTVINKLKKIPGSEIDYAEIVNFDDLSPANKNTKKAVFAVAVWIGKTRLIDNIMMIKDKGRSGQ</sequence>
<dbReference type="EMBL" id="LNVX01000291">
    <property type="protein sequence ID" value="OEG70675.1"/>
    <property type="molecule type" value="Genomic_DNA"/>
</dbReference>
<evidence type="ECO:0000313" key="10">
    <source>
        <dbReference type="Proteomes" id="UP000095237"/>
    </source>
</evidence>
<feature type="binding site" evidence="8">
    <location>
        <begin position="184"/>
        <end position="187"/>
    </location>
    <ligand>
        <name>ATP</name>
        <dbReference type="ChEBI" id="CHEBI:30616"/>
    </ligand>
</feature>
<comment type="catalytic activity">
    <reaction evidence="7 8">
        <text>(R)-pantoate + beta-alanine + ATP = (R)-pantothenate + AMP + diphosphate + H(+)</text>
        <dbReference type="Rhea" id="RHEA:10912"/>
        <dbReference type="ChEBI" id="CHEBI:15378"/>
        <dbReference type="ChEBI" id="CHEBI:15980"/>
        <dbReference type="ChEBI" id="CHEBI:29032"/>
        <dbReference type="ChEBI" id="CHEBI:30616"/>
        <dbReference type="ChEBI" id="CHEBI:33019"/>
        <dbReference type="ChEBI" id="CHEBI:57966"/>
        <dbReference type="ChEBI" id="CHEBI:456215"/>
        <dbReference type="EC" id="6.3.2.1"/>
    </reaction>
</comment>
<dbReference type="Pfam" id="PF02569">
    <property type="entry name" value="Pantoate_ligase"/>
    <property type="match status" value="1"/>
</dbReference>
<dbReference type="UniPathway" id="UPA00028">
    <property type="reaction ID" value="UER00005"/>
</dbReference>
<reference evidence="9 10" key="1">
    <citation type="submission" date="2015-11" db="EMBL/GenBank/DDBJ databases">
        <title>Evidence for parallel genomic evolution in an endosymbiosis of termite gut flagellates.</title>
        <authorList>
            <person name="Zheng H."/>
        </authorList>
    </citation>
    <scope>NUCLEOTIDE SEQUENCE [LARGE SCALE GENOMIC DNA]</scope>
    <source>
        <strain evidence="9 10">CET450</strain>
    </source>
</reference>
<dbReference type="HAMAP" id="MF_00158">
    <property type="entry name" value="PanC"/>
    <property type="match status" value="1"/>
</dbReference>
<evidence type="ECO:0000256" key="6">
    <source>
        <dbReference type="ARBA" id="ARBA00022840"/>
    </source>
</evidence>
<comment type="pathway">
    <text evidence="1 8">Cofactor biosynthesis; (R)-pantothenate biosynthesis; (R)-pantothenate from (R)-pantoate and beta-alanine: step 1/1.</text>
</comment>
<dbReference type="SUPFAM" id="SSF52374">
    <property type="entry name" value="Nucleotidylyl transferase"/>
    <property type="match status" value="1"/>
</dbReference>
<dbReference type="InterPro" id="IPR014729">
    <property type="entry name" value="Rossmann-like_a/b/a_fold"/>
</dbReference>
<organism evidence="9 10">
    <name type="scientific">Endomicrobium trichonymphae</name>
    <dbReference type="NCBI Taxonomy" id="1408204"/>
    <lineage>
        <taxon>Bacteria</taxon>
        <taxon>Pseudomonadati</taxon>
        <taxon>Elusimicrobiota</taxon>
        <taxon>Endomicrobiia</taxon>
        <taxon>Endomicrobiales</taxon>
        <taxon>Endomicrobiaceae</taxon>
        <taxon>Candidatus Endomicrobiellum</taxon>
    </lineage>
</organism>
<dbReference type="GO" id="GO:0005829">
    <property type="term" value="C:cytosol"/>
    <property type="evidence" value="ECO:0007669"/>
    <property type="project" value="TreeGrafter"/>
</dbReference>
<dbReference type="NCBIfam" id="TIGR00018">
    <property type="entry name" value="panC"/>
    <property type="match status" value="1"/>
</dbReference>
<proteinExistence type="inferred from homology"/>
<evidence type="ECO:0000256" key="3">
    <source>
        <dbReference type="ARBA" id="ARBA00022598"/>
    </source>
</evidence>
<evidence type="ECO:0000256" key="5">
    <source>
        <dbReference type="ARBA" id="ARBA00022741"/>
    </source>
</evidence>
<dbReference type="GO" id="GO:0004592">
    <property type="term" value="F:pantoate-beta-alanine ligase activity"/>
    <property type="evidence" value="ECO:0007669"/>
    <property type="project" value="UniProtKB-UniRule"/>
</dbReference>
<comment type="similarity">
    <text evidence="2 8">Belongs to the pantothenate synthetase family.</text>
</comment>
<feature type="binding site" evidence="8">
    <location>
        <begin position="147"/>
        <end position="150"/>
    </location>
    <ligand>
        <name>ATP</name>
        <dbReference type="ChEBI" id="CHEBI:30616"/>
    </ligand>
</feature>
<dbReference type="EC" id="6.3.2.1" evidence="8"/>
<gene>
    <name evidence="8" type="primary">panC</name>
    <name evidence="9" type="ORF">ATZ36_17000</name>
</gene>
<comment type="function">
    <text evidence="8">Catalyzes the condensation of pantoate with beta-alanine in an ATP-dependent reaction via a pantoyl-adenylate intermediate.</text>
</comment>
<dbReference type="PANTHER" id="PTHR21299">
    <property type="entry name" value="CYTIDYLATE KINASE/PANTOATE-BETA-ALANINE LIGASE"/>
    <property type="match status" value="1"/>
</dbReference>
<feature type="binding site" evidence="8">
    <location>
        <position position="61"/>
    </location>
    <ligand>
        <name>beta-alanine</name>
        <dbReference type="ChEBI" id="CHEBI:57966"/>
    </ligand>
</feature>
<dbReference type="InterPro" id="IPR003721">
    <property type="entry name" value="Pantoate_ligase"/>
</dbReference>
<keyword evidence="8" id="KW-0963">Cytoplasm</keyword>
<dbReference type="CDD" id="cd00560">
    <property type="entry name" value="PanC"/>
    <property type="match status" value="1"/>
</dbReference>
<keyword evidence="3 8" id="KW-0436">Ligase</keyword>
<feature type="binding site" evidence="8">
    <location>
        <position position="176"/>
    </location>
    <ligand>
        <name>ATP</name>
        <dbReference type="ChEBI" id="CHEBI:30616"/>
    </ligand>
</feature>
<dbReference type="GO" id="GO:0015940">
    <property type="term" value="P:pantothenate biosynthetic process"/>
    <property type="evidence" value="ECO:0007669"/>
    <property type="project" value="UniProtKB-UniRule"/>
</dbReference>
<keyword evidence="5 8" id="KW-0547">Nucleotide-binding</keyword>
<keyword evidence="10" id="KW-1185">Reference proteome</keyword>
<keyword evidence="4 8" id="KW-0566">Pantothenate biosynthesis</keyword>
<dbReference type="Proteomes" id="UP000095237">
    <property type="component" value="Unassembled WGS sequence"/>
</dbReference>
<dbReference type="AlphaFoldDB" id="A0A1E5IJU0"/>
<dbReference type="Gene3D" id="3.40.50.620">
    <property type="entry name" value="HUPs"/>
    <property type="match status" value="1"/>
</dbReference>
<comment type="subcellular location">
    <subcellularLocation>
        <location evidence="8">Cytoplasm</location>
    </subcellularLocation>
</comment>
<name>A0A1E5IJU0_ENDTX</name>
<evidence type="ECO:0000256" key="7">
    <source>
        <dbReference type="ARBA" id="ARBA00048258"/>
    </source>
</evidence>